<dbReference type="Gene3D" id="3.40.50.1820">
    <property type="entry name" value="alpha/beta hydrolase"/>
    <property type="match status" value="1"/>
</dbReference>
<comment type="caution">
    <text evidence="3">The sequence shown here is derived from an EMBL/GenBank/DDBJ whole genome shotgun (WGS) entry which is preliminary data.</text>
</comment>
<evidence type="ECO:0000259" key="2">
    <source>
        <dbReference type="Pfam" id="PF00975"/>
    </source>
</evidence>
<dbReference type="Proteomes" id="UP001589627">
    <property type="component" value="Unassembled WGS sequence"/>
</dbReference>
<evidence type="ECO:0000313" key="3">
    <source>
        <dbReference type="EMBL" id="MFB9831242.1"/>
    </source>
</evidence>
<accession>A0ABV5YAV5</accession>
<comment type="similarity">
    <text evidence="1">Belongs to the thioesterase family.</text>
</comment>
<dbReference type="SUPFAM" id="SSF53474">
    <property type="entry name" value="alpha/beta-Hydrolases"/>
    <property type="match status" value="1"/>
</dbReference>
<name>A0ABV5YAV5_9ACTN</name>
<dbReference type="PANTHER" id="PTHR11487:SF0">
    <property type="entry name" value="S-ACYL FATTY ACID SYNTHASE THIOESTERASE, MEDIUM CHAIN"/>
    <property type="match status" value="1"/>
</dbReference>
<organism evidence="3 4">
    <name type="scientific">Actinoallomurus acaciae</name>
    <dbReference type="NCBI Taxonomy" id="502577"/>
    <lineage>
        <taxon>Bacteria</taxon>
        <taxon>Bacillati</taxon>
        <taxon>Actinomycetota</taxon>
        <taxon>Actinomycetes</taxon>
        <taxon>Streptosporangiales</taxon>
        <taxon>Thermomonosporaceae</taxon>
        <taxon>Actinoallomurus</taxon>
    </lineage>
</organism>
<keyword evidence="4" id="KW-1185">Reference proteome</keyword>
<gene>
    <name evidence="3" type="ORF">ACFFNX_03470</name>
</gene>
<dbReference type="InterPro" id="IPR012223">
    <property type="entry name" value="TEII"/>
</dbReference>
<evidence type="ECO:0000313" key="4">
    <source>
        <dbReference type="Proteomes" id="UP001589627"/>
    </source>
</evidence>
<dbReference type="Pfam" id="PF00975">
    <property type="entry name" value="Thioesterase"/>
    <property type="match status" value="1"/>
</dbReference>
<protein>
    <submittedName>
        <fullName evidence="3">Thioesterase II family protein</fullName>
    </submittedName>
</protein>
<evidence type="ECO:0000256" key="1">
    <source>
        <dbReference type="ARBA" id="ARBA00007169"/>
    </source>
</evidence>
<reference evidence="3 4" key="1">
    <citation type="submission" date="2024-09" db="EMBL/GenBank/DDBJ databases">
        <authorList>
            <person name="Sun Q."/>
            <person name="Mori K."/>
        </authorList>
    </citation>
    <scope>NUCLEOTIDE SEQUENCE [LARGE SCALE GENOMIC DNA]</scope>
    <source>
        <strain evidence="3 4">TBRC 0563</strain>
    </source>
</reference>
<sequence length="235" mass="26232">MLCFPHAGGSASSFYWLSSALRPDVEVWAVQYPGRQDRLREPLVDDIGRLADGLFAALLEYLPPAPAFFGHSMGATVAFEVALRAERRLGTPIPRLIASGRRAPSRRRDENVHRRSDEGLIAEVQELSGTHSELLNDEEARRTYLPVIRNDYRAIETYAPPREQTLSCPITAFVGADDPRVTLDEAEAWDRHTDAGFRMRVFPGGHFYLTERPAETVTSLREALGSATSPLRSEI</sequence>
<proteinExistence type="inferred from homology"/>
<feature type="domain" description="Thioesterase" evidence="2">
    <location>
        <begin position="2"/>
        <end position="217"/>
    </location>
</feature>
<dbReference type="InterPro" id="IPR001031">
    <property type="entry name" value="Thioesterase"/>
</dbReference>
<dbReference type="EMBL" id="JBHLZP010000012">
    <property type="protein sequence ID" value="MFB9831242.1"/>
    <property type="molecule type" value="Genomic_DNA"/>
</dbReference>
<dbReference type="PANTHER" id="PTHR11487">
    <property type="entry name" value="THIOESTERASE"/>
    <property type="match status" value="1"/>
</dbReference>
<dbReference type="RefSeq" id="WP_378194936.1">
    <property type="nucleotide sequence ID" value="NZ_JBHLZP010000012.1"/>
</dbReference>
<dbReference type="InterPro" id="IPR029058">
    <property type="entry name" value="AB_hydrolase_fold"/>
</dbReference>